<dbReference type="PANTHER" id="PTHR35910">
    <property type="entry name" value="2EXR DOMAIN-CONTAINING PROTEIN"/>
    <property type="match status" value="1"/>
</dbReference>
<reference evidence="2" key="1">
    <citation type="submission" date="2021-03" db="EMBL/GenBank/DDBJ databases">
        <title>Revisited historic fungal species revealed as producer of novel bioactive compounds through whole genome sequencing and comparative genomics.</title>
        <authorList>
            <person name="Vignolle G.A."/>
            <person name="Hochenegger N."/>
            <person name="Mach R.L."/>
            <person name="Mach-Aigner A.R."/>
            <person name="Javad Rahimi M."/>
            <person name="Salim K.A."/>
            <person name="Chan C.M."/>
            <person name="Lim L.B.L."/>
            <person name="Cai F."/>
            <person name="Druzhinina I.S."/>
            <person name="U'Ren J.M."/>
            <person name="Derntl C."/>
        </authorList>
    </citation>
    <scope>NUCLEOTIDE SEQUENCE</scope>
    <source>
        <strain evidence="2">TUCIM 5799</strain>
    </source>
</reference>
<organism evidence="2 3">
    <name type="scientific">Neoarthrinium moseri</name>
    <dbReference type="NCBI Taxonomy" id="1658444"/>
    <lineage>
        <taxon>Eukaryota</taxon>
        <taxon>Fungi</taxon>
        <taxon>Dikarya</taxon>
        <taxon>Ascomycota</taxon>
        <taxon>Pezizomycotina</taxon>
        <taxon>Sordariomycetes</taxon>
        <taxon>Xylariomycetidae</taxon>
        <taxon>Amphisphaeriales</taxon>
        <taxon>Apiosporaceae</taxon>
        <taxon>Neoarthrinium</taxon>
    </lineage>
</organism>
<evidence type="ECO:0000313" key="3">
    <source>
        <dbReference type="Proteomes" id="UP000829685"/>
    </source>
</evidence>
<dbReference type="AlphaFoldDB" id="A0A9P9WL09"/>
<protein>
    <recommendedName>
        <fullName evidence="1">2EXR domain-containing protein</fullName>
    </recommendedName>
</protein>
<accession>A0A9P9WL09</accession>
<dbReference type="PANTHER" id="PTHR35910:SF1">
    <property type="entry name" value="2EXR DOMAIN-CONTAINING PROTEIN"/>
    <property type="match status" value="1"/>
</dbReference>
<evidence type="ECO:0000259" key="1">
    <source>
        <dbReference type="Pfam" id="PF20150"/>
    </source>
</evidence>
<dbReference type="EMBL" id="JAFIMR010000016">
    <property type="protein sequence ID" value="KAI1868909.1"/>
    <property type="molecule type" value="Genomic_DNA"/>
</dbReference>
<keyword evidence="3" id="KW-1185">Reference proteome</keyword>
<sequence>MAPLEKFEYFSDLPSELRQQIWFEAIPRKVIWPQGSGPAFAPRAPILASVCSEARRVVLRHGQPYAIDKKHKHPSTAWFSPKRDIVLYSYGTPGFKVNHPVCRSDLEHNARVIVVEDLWLRLQNCTQNLLGQRAALQVVSRAIDLPHLEEIMVWPVERTCQAYYSKLCNKSAMLQSEKEWLGQDSFAVVDLSADEDVKKAKDIYKLKLGDPFWYAHGMYAPETFTLGSSNNRPVIIPKNYWPDLIKECELAWLLANYEKQSSDKPEVRPYPIKIQSENDIDRSNAWIRTTLAKMPKLRPIHLIVDESDDSYYASDRGHLPTHLGFTRRTFRREGDAEAPYIFNNDVKMWIKHEPKPKVTRKKATKTA</sequence>
<gene>
    <name evidence="2" type="ORF">JX265_006888</name>
</gene>
<dbReference type="Proteomes" id="UP000829685">
    <property type="component" value="Unassembled WGS sequence"/>
</dbReference>
<feature type="domain" description="2EXR" evidence="1">
    <location>
        <begin position="7"/>
        <end position="86"/>
    </location>
</feature>
<dbReference type="Pfam" id="PF20150">
    <property type="entry name" value="2EXR"/>
    <property type="match status" value="1"/>
</dbReference>
<dbReference type="InterPro" id="IPR045518">
    <property type="entry name" value="2EXR"/>
</dbReference>
<name>A0A9P9WL09_9PEZI</name>
<proteinExistence type="predicted"/>
<comment type="caution">
    <text evidence="2">The sequence shown here is derived from an EMBL/GenBank/DDBJ whole genome shotgun (WGS) entry which is preliminary data.</text>
</comment>
<evidence type="ECO:0000313" key="2">
    <source>
        <dbReference type="EMBL" id="KAI1868909.1"/>
    </source>
</evidence>